<dbReference type="Gene3D" id="1.10.1200.270">
    <property type="entry name" value="Methyltransferase, alpha-helical capping domain"/>
    <property type="match status" value="1"/>
</dbReference>
<dbReference type="Gene3D" id="3.40.50.150">
    <property type="entry name" value="Vaccinia Virus protein VP39"/>
    <property type="match status" value="1"/>
</dbReference>
<dbReference type="InterPro" id="IPR029063">
    <property type="entry name" value="SAM-dependent_MTases_sf"/>
</dbReference>
<dbReference type="Proteomes" id="UP000886520">
    <property type="component" value="Chromosome 14"/>
</dbReference>
<dbReference type="PANTHER" id="PTHR31009">
    <property type="entry name" value="S-ADENOSYL-L-METHIONINE:CARBOXYL METHYLTRANSFERASE FAMILY PROTEIN"/>
    <property type="match status" value="1"/>
</dbReference>
<organism evidence="3 4">
    <name type="scientific">Adiantum capillus-veneris</name>
    <name type="common">Maidenhair fern</name>
    <dbReference type="NCBI Taxonomy" id="13818"/>
    <lineage>
        <taxon>Eukaryota</taxon>
        <taxon>Viridiplantae</taxon>
        <taxon>Streptophyta</taxon>
        <taxon>Embryophyta</taxon>
        <taxon>Tracheophyta</taxon>
        <taxon>Polypodiopsida</taxon>
        <taxon>Polypodiidae</taxon>
        <taxon>Polypodiales</taxon>
        <taxon>Pteridineae</taxon>
        <taxon>Pteridaceae</taxon>
        <taxon>Vittarioideae</taxon>
        <taxon>Adiantum</taxon>
    </lineage>
</organism>
<accession>A0A9D4ULI7</accession>
<gene>
    <name evidence="3" type="ORF">GOP47_0014457</name>
</gene>
<dbReference type="OrthoDB" id="1523883at2759"/>
<reference evidence="3" key="1">
    <citation type="submission" date="2021-01" db="EMBL/GenBank/DDBJ databases">
        <title>Adiantum capillus-veneris genome.</title>
        <authorList>
            <person name="Fang Y."/>
            <person name="Liao Q."/>
        </authorList>
    </citation>
    <scope>NUCLEOTIDE SEQUENCE</scope>
    <source>
        <strain evidence="3">H3</strain>
        <tissue evidence="3">Leaf</tissue>
    </source>
</reference>
<keyword evidence="4" id="KW-1185">Reference proteome</keyword>
<dbReference type="InterPro" id="IPR005299">
    <property type="entry name" value="MeTrfase_7"/>
</dbReference>
<dbReference type="Pfam" id="PF03492">
    <property type="entry name" value="Methyltransf_7"/>
    <property type="match status" value="1"/>
</dbReference>
<dbReference type="SUPFAM" id="SSF53335">
    <property type="entry name" value="S-adenosyl-L-methionine-dependent methyltransferases"/>
    <property type="match status" value="1"/>
</dbReference>
<evidence type="ECO:0000313" key="4">
    <source>
        <dbReference type="Proteomes" id="UP000886520"/>
    </source>
</evidence>
<proteinExistence type="predicted"/>
<dbReference type="GO" id="GO:0046872">
    <property type="term" value="F:metal ion binding"/>
    <property type="evidence" value="ECO:0007669"/>
    <property type="project" value="UniProtKB-KW"/>
</dbReference>
<keyword evidence="2" id="KW-0460">Magnesium</keyword>
<name>A0A9D4ULI7_ADICA</name>
<sequence length="410" mass="45767">MRAMQGSAGEESYAKNSWAQNYNFHFVAKPRLEKALKHLVLSARAAAANESIGRPEAVIHQTVGRPPADADDDVVPRRHHIAIADLGCSYGRNTLDCANFVLQTLRKTCTTSLHSSPLEIQYFFSDLPSNDFNSLFQSLQHTLQSTFAIDDELADHPPPIVFAAGVPGSFYGRLFPLASVDLAICSYSLHWLSQIPPSIIDRTSIAWNGARTWISKDKSSKNVRDAYAKQSKIDVNNFLKSRAHELSKGGMLFLFSIVRSTMDLEDKLGQGTSDLVPIASTFEVLDLAWNELVHEGLVTLEEKEMFNIPVYLFNQQELEEALKDVPDLRVLQMETIKNVPVFPNQGDQMQIAEQWLAMFATTLKLTVEAHMGKTKANALFEKLKSIAVQQSHYFGFGLCHNILIASLIRS</sequence>
<comment type="caution">
    <text evidence="3">The sequence shown here is derived from an EMBL/GenBank/DDBJ whole genome shotgun (WGS) entry which is preliminary data.</text>
</comment>
<evidence type="ECO:0000313" key="3">
    <source>
        <dbReference type="EMBL" id="KAI5070114.1"/>
    </source>
</evidence>
<protein>
    <submittedName>
        <fullName evidence="3">Uncharacterized protein</fullName>
    </submittedName>
</protein>
<dbReference type="GO" id="GO:0008168">
    <property type="term" value="F:methyltransferase activity"/>
    <property type="evidence" value="ECO:0007669"/>
    <property type="project" value="InterPro"/>
</dbReference>
<dbReference type="EMBL" id="JABFUD020000014">
    <property type="protein sequence ID" value="KAI5070114.1"/>
    <property type="molecule type" value="Genomic_DNA"/>
</dbReference>
<keyword evidence="1" id="KW-0479">Metal-binding</keyword>
<dbReference type="InterPro" id="IPR042086">
    <property type="entry name" value="MeTrfase_capping"/>
</dbReference>
<evidence type="ECO:0000256" key="2">
    <source>
        <dbReference type="ARBA" id="ARBA00022842"/>
    </source>
</evidence>
<dbReference type="AlphaFoldDB" id="A0A9D4ULI7"/>
<evidence type="ECO:0000256" key="1">
    <source>
        <dbReference type="ARBA" id="ARBA00022723"/>
    </source>
</evidence>